<name>A0ABQ2NF94_9ACTN</name>
<reference evidence="5" key="1">
    <citation type="journal article" date="2019" name="Int. J. Syst. Evol. Microbiol.">
        <title>The Global Catalogue of Microorganisms (GCM) 10K type strain sequencing project: providing services to taxonomists for standard genome sequencing and annotation.</title>
        <authorList>
            <consortium name="The Broad Institute Genomics Platform"/>
            <consortium name="The Broad Institute Genome Sequencing Center for Infectious Disease"/>
            <person name="Wu L."/>
            <person name="Ma J."/>
        </authorList>
    </citation>
    <scope>NUCLEOTIDE SEQUENCE [LARGE SCALE GENOMIC DNA]</scope>
    <source>
        <strain evidence="5">CGMCC 4.7371</strain>
    </source>
</reference>
<organism evidence="4 5">
    <name type="scientific">Nocardioides phosphati</name>
    <dbReference type="NCBI Taxonomy" id="1867775"/>
    <lineage>
        <taxon>Bacteria</taxon>
        <taxon>Bacillati</taxon>
        <taxon>Actinomycetota</taxon>
        <taxon>Actinomycetes</taxon>
        <taxon>Propionibacteriales</taxon>
        <taxon>Nocardioidaceae</taxon>
        <taxon>Nocardioides</taxon>
    </lineage>
</organism>
<sequence length="290" mass="30613">MIGIGKRRSRNARAVVTGAGSGIGQAFAVELAARGGQVVVSDIDLRAAQATVNVIQDEGGRAHALKCDVSRLEDVEWMATRANDWFEAVPTLVINNAGVGAGGPLIGDVSMDDWQWTLGINLWGPIHGCHVFAPILREAGYGGIINVSSAASFGAAPRMAAYNVSKAGVLSLSETLSAELSGTGVNVSVLCPTLVKTNIFETGRINRQSVAAGSALMRAIGMSPRKVARITLDAHDRGGLYVMPQLDAKVGWEIKRHAPRTYTRALGLLERFGPLKDDEAAVPTHAHTRG</sequence>
<dbReference type="PANTHER" id="PTHR44196:SF1">
    <property type="entry name" value="DEHYDROGENASE_REDUCTASE SDR FAMILY MEMBER 7B"/>
    <property type="match status" value="1"/>
</dbReference>
<dbReference type="SUPFAM" id="SSF51735">
    <property type="entry name" value="NAD(P)-binding Rossmann-fold domains"/>
    <property type="match status" value="1"/>
</dbReference>
<dbReference type="InterPro" id="IPR002347">
    <property type="entry name" value="SDR_fam"/>
</dbReference>
<evidence type="ECO:0000256" key="2">
    <source>
        <dbReference type="ARBA" id="ARBA00023002"/>
    </source>
</evidence>
<dbReference type="Gene3D" id="3.40.50.720">
    <property type="entry name" value="NAD(P)-binding Rossmann-like Domain"/>
    <property type="match status" value="1"/>
</dbReference>
<keyword evidence="5" id="KW-1185">Reference proteome</keyword>
<dbReference type="PROSITE" id="PS00061">
    <property type="entry name" value="ADH_SHORT"/>
    <property type="match status" value="1"/>
</dbReference>
<dbReference type="InterPro" id="IPR020904">
    <property type="entry name" value="Sc_DH/Rdtase_CS"/>
</dbReference>
<dbReference type="PANTHER" id="PTHR44196">
    <property type="entry name" value="DEHYDROGENASE/REDUCTASE SDR FAMILY MEMBER 7B"/>
    <property type="match status" value="1"/>
</dbReference>
<dbReference type="CDD" id="cd05233">
    <property type="entry name" value="SDR_c"/>
    <property type="match status" value="1"/>
</dbReference>
<protein>
    <submittedName>
        <fullName evidence="4">Short chain dehydrogenase/reductase</fullName>
    </submittedName>
</protein>
<dbReference type="Pfam" id="PF00106">
    <property type="entry name" value="adh_short"/>
    <property type="match status" value="1"/>
</dbReference>
<dbReference type="InterPro" id="IPR036291">
    <property type="entry name" value="NAD(P)-bd_dom_sf"/>
</dbReference>
<gene>
    <name evidence="4" type="ORF">GCM10011584_35190</name>
</gene>
<evidence type="ECO:0000313" key="4">
    <source>
        <dbReference type="EMBL" id="GGO94353.1"/>
    </source>
</evidence>
<comment type="similarity">
    <text evidence="1 3">Belongs to the short-chain dehydrogenases/reductases (SDR) family.</text>
</comment>
<dbReference type="PRINTS" id="PR00080">
    <property type="entry name" value="SDRFAMILY"/>
</dbReference>
<keyword evidence="2" id="KW-0560">Oxidoreductase</keyword>
<dbReference type="RefSeq" id="WP_188785460.1">
    <property type="nucleotide sequence ID" value="NZ_BMNI01000019.1"/>
</dbReference>
<accession>A0ABQ2NF94</accession>
<comment type="caution">
    <text evidence="4">The sequence shown here is derived from an EMBL/GenBank/DDBJ whole genome shotgun (WGS) entry which is preliminary data.</text>
</comment>
<evidence type="ECO:0000256" key="1">
    <source>
        <dbReference type="ARBA" id="ARBA00006484"/>
    </source>
</evidence>
<dbReference type="EMBL" id="BMNI01000019">
    <property type="protein sequence ID" value="GGO94353.1"/>
    <property type="molecule type" value="Genomic_DNA"/>
</dbReference>
<proteinExistence type="inferred from homology"/>
<dbReference type="PRINTS" id="PR00081">
    <property type="entry name" value="GDHRDH"/>
</dbReference>
<dbReference type="Proteomes" id="UP000655410">
    <property type="component" value="Unassembled WGS sequence"/>
</dbReference>
<evidence type="ECO:0000313" key="5">
    <source>
        <dbReference type="Proteomes" id="UP000655410"/>
    </source>
</evidence>
<evidence type="ECO:0000256" key="3">
    <source>
        <dbReference type="RuleBase" id="RU000363"/>
    </source>
</evidence>